<reference evidence="3 4" key="1">
    <citation type="submission" date="2016-11" db="EMBL/GenBank/DDBJ databases">
        <authorList>
            <person name="Jaros S."/>
            <person name="Januszkiewicz K."/>
            <person name="Wedrychowicz H."/>
        </authorList>
    </citation>
    <scope>NUCLEOTIDE SEQUENCE [LARGE SCALE GENOMIC DNA]</scope>
    <source>
        <strain evidence="3 4">ATCC 23634</strain>
    </source>
</reference>
<dbReference type="Pfam" id="PF04116">
    <property type="entry name" value="FA_hydroxylase"/>
    <property type="match status" value="1"/>
</dbReference>
<dbReference type="InterPro" id="IPR036291">
    <property type="entry name" value="NAD(P)-bd_dom_sf"/>
</dbReference>
<dbReference type="STRING" id="665118.SAMN02983003_0787"/>
<gene>
    <name evidence="3" type="ORF">SAMN02983003_0787</name>
</gene>
<keyword evidence="1" id="KW-0472">Membrane</keyword>
<proteinExistence type="predicted"/>
<dbReference type="GO" id="GO:0016491">
    <property type="term" value="F:oxidoreductase activity"/>
    <property type="evidence" value="ECO:0007669"/>
    <property type="project" value="InterPro"/>
</dbReference>
<dbReference type="AlphaFoldDB" id="A0A1K2HU92"/>
<feature type="transmembrane region" description="Helical" evidence="1">
    <location>
        <begin position="99"/>
        <end position="115"/>
    </location>
</feature>
<feature type="transmembrane region" description="Helical" evidence="1">
    <location>
        <begin position="72"/>
        <end position="93"/>
    </location>
</feature>
<dbReference type="RefSeq" id="WP_072339182.1">
    <property type="nucleotide sequence ID" value="NZ_FPKU01000001.1"/>
</dbReference>
<keyword evidence="4" id="KW-1185">Reference proteome</keyword>
<keyword evidence="1" id="KW-1133">Transmembrane helix</keyword>
<name>A0A1K2HU92_9HYPH</name>
<dbReference type="OrthoDB" id="7938775at2"/>
<accession>A0A1K2HU92</accession>
<evidence type="ECO:0000259" key="2">
    <source>
        <dbReference type="Pfam" id="PF04116"/>
    </source>
</evidence>
<dbReference type="GO" id="GO:0005506">
    <property type="term" value="F:iron ion binding"/>
    <property type="evidence" value="ECO:0007669"/>
    <property type="project" value="InterPro"/>
</dbReference>
<keyword evidence="1" id="KW-0812">Transmembrane</keyword>
<sequence>MELVWQIGVFIVQAAVVFLASTLLFDGLHYLLHRWQHSPNRLLRTFSRWHWVHHKFLTPEMKIDPAYRMQNIWLHVLPEYGTSMLGTLLFFFVMPWEPVAAVAVIRTIMVIWVVWEEGMDFNHMQMDRVSGRFGLWWVGKSYHAMHHIFPNAFYSSFINIFDVIFAKGCQIEGRRFVITGASGAFGSAMKSRLERLGGIVETAKSGVDFSAGDYERMREKLERADVLILSHGAKSDDCWNANYTTFVDLIEMFRTIGKDRLTPPEVWGLGSEVELHGDMGMAELRDYSTSKRAFAVKARQYDIDPDILYRHIVPSAFTSAMGKGLMSAETAVSIALFFIRRGFTYVPVTLTTLAYWNYIRFRLLKPENAAGPDQPQAAGS</sequence>
<dbReference type="SUPFAM" id="SSF51735">
    <property type="entry name" value="NAD(P)-binding Rossmann-fold domains"/>
    <property type="match status" value="1"/>
</dbReference>
<protein>
    <submittedName>
        <fullName evidence="3">Fatty acid hydroxylase superfamily protein</fullName>
    </submittedName>
</protein>
<evidence type="ECO:0000313" key="3">
    <source>
        <dbReference type="EMBL" id="SFZ81934.1"/>
    </source>
</evidence>
<feature type="transmembrane region" description="Helical" evidence="1">
    <location>
        <begin position="6"/>
        <end position="32"/>
    </location>
</feature>
<evidence type="ECO:0000256" key="1">
    <source>
        <dbReference type="SAM" id="Phobius"/>
    </source>
</evidence>
<dbReference type="InterPro" id="IPR006694">
    <property type="entry name" value="Fatty_acid_hydroxylase"/>
</dbReference>
<dbReference type="EMBL" id="FPKU01000001">
    <property type="protein sequence ID" value="SFZ81934.1"/>
    <property type="molecule type" value="Genomic_DNA"/>
</dbReference>
<feature type="domain" description="Fatty acid hydroxylase" evidence="2">
    <location>
        <begin position="19"/>
        <end position="165"/>
    </location>
</feature>
<dbReference type="Proteomes" id="UP000183447">
    <property type="component" value="Unassembled WGS sequence"/>
</dbReference>
<organism evidence="3 4">
    <name type="scientific">Devosia enhydra</name>
    <dbReference type="NCBI Taxonomy" id="665118"/>
    <lineage>
        <taxon>Bacteria</taxon>
        <taxon>Pseudomonadati</taxon>
        <taxon>Pseudomonadota</taxon>
        <taxon>Alphaproteobacteria</taxon>
        <taxon>Hyphomicrobiales</taxon>
        <taxon>Devosiaceae</taxon>
        <taxon>Devosia</taxon>
    </lineage>
</organism>
<evidence type="ECO:0000313" key="4">
    <source>
        <dbReference type="Proteomes" id="UP000183447"/>
    </source>
</evidence>
<dbReference type="GO" id="GO:0008610">
    <property type="term" value="P:lipid biosynthetic process"/>
    <property type="evidence" value="ECO:0007669"/>
    <property type="project" value="InterPro"/>
</dbReference>